<evidence type="ECO:0000256" key="15">
    <source>
        <dbReference type="ARBA" id="ARBA00031910"/>
    </source>
</evidence>
<evidence type="ECO:0000259" key="19">
    <source>
        <dbReference type="PROSITE" id="PS50110"/>
    </source>
</evidence>
<dbReference type="FunFam" id="3.40.50.300:FF:000006">
    <property type="entry name" value="DNA-binding transcriptional regulator NtrC"/>
    <property type="match status" value="1"/>
</dbReference>
<evidence type="ECO:0000256" key="13">
    <source>
        <dbReference type="ARBA" id="ARBA00023231"/>
    </source>
</evidence>
<dbReference type="PANTHER" id="PTHR32071:SF95">
    <property type="entry name" value="DNA-BINDING TRANSCRIPTIONAL REGULATOR NTRC"/>
    <property type="match status" value="1"/>
</dbReference>
<dbReference type="InterPro" id="IPR002078">
    <property type="entry name" value="Sigma_54_int"/>
</dbReference>
<dbReference type="EMBL" id="BMIQ01000001">
    <property type="protein sequence ID" value="GGD95195.1"/>
    <property type="molecule type" value="Genomic_DNA"/>
</dbReference>
<dbReference type="Gene3D" id="3.40.50.300">
    <property type="entry name" value="P-loop containing nucleotide triphosphate hydrolases"/>
    <property type="match status" value="1"/>
</dbReference>
<reference evidence="20" key="2">
    <citation type="submission" date="2020-09" db="EMBL/GenBank/DDBJ databases">
        <authorList>
            <person name="Sun Q."/>
            <person name="Zhou Y."/>
        </authorList>
    </citation>
    <scope>NUCLEOTIDE SEQUENCE</scope>
    <source>
        <strain evidence="20">CGMCC 1.15367</strain>
    </source>
</reference>
<dbReference type="GO" id="GO:0005524">
    <property type="term" value="F:ATP binding"/>
    <property type="evidence" value="ECO:0007669"/>
    <property type="project" value="UniProtKB-KW"/>
</dbReference>
<dbReference type="Gene3D" id="1.10.8.60">
    <property type="match status" value="1"/>
</dbReference>
<evidence type="ECO:0000256" key="1">
    <source>
        <dbReference type="ARBA" id="ARBA00004496"/>
    </source>
</evidence>
<keyword evidence="8" id="KW-0902">Two-component regulatory system</keyword>
<comment type="function">
    <text evidence="16">Member of the two-component regulatory system NtrB/NtrC, which controls expression of the nitrogen-regulated (ntr) genes in response to nitrogen limitation. Phosphorylated NtrC binds directly to DNA and stimulates the formation of open promoter-sigma54-RNA polymerase complexes.</text>
</comment>
<dbReference type="InterPro" id="IPR002197">
    <property type="entry name" value="HTH_Fis"/>
</dbReference>
<keyword evidence="4" id="KW-0678">Repressor</keyword>
<evidence type="ECO:0000313" key="20">
    <source>
        <dbReference type="EMBL" id="GGD95195.1"/>
    </source>
</evidence>
<keyword evidence="6" id="KW-0547">Nucleotide-binding</keyword>
<dbReference type="SUPFAM" id="SSF46689">
    <property type="entry name" value="Homeodomain-like"/>
    <property type="match status" value="1"/>
</dbReference>
<evidence type="ECO:0000256" key="11">
    <source>
        <dbReference type="ARBA" id="ARBA00023159"/>
    </source>
</evidence>
<dbReference type="InterPro" id="IPR009057">
    <property type="entry name" value="Homeodomain-like_sf"/>
</dbReference>
<evidence type="ECO:0000256" key="4">
    <source>
        <dbReference type="ARBA" id="ARBA00022491"/>
    </source>
</evidence>
<dbReference type="InterPro" id="IPR025944">
    <property type="entry name" value="Sigma_54_int_dom_CS"/>
</dbReference>
<evidence type="ECO:0000256" key="12">
    <source>
        <dbReference type="ARBA" id="ARBA00023163"/>
    </source>
</evidence>
<protein>
    <recommendedName>
        <fullName evidence="2">DNA-binding transcriptional regulator NtrC</fullName>
    </recommendedName>
    <alternativeName>
        <fullName evidence="14">Nitrogen regulation protein NR(I)</fullName>
    </alternativeName>
    <alternativeName>
        <fullName evidence="15">Nitrogen regulator I</fullName>
    </alternativeName>
</protein>
<dbReference type="SUPFAM" id="SSF52172">
    <property type="entry name" value="CheY-like"/>
    <property type="match status" value="1"/>
</dbReference>
<dbReference type="InterPro" id="IPR003593">
    <property type="entry name" value="AAA+_ATPase"/>
</dbReference>
<keyword evidence="3" id="KW-0963">Cytoplasm</keyword>
<dbReference type="PROSITE" id="PS50045">
    <property type="entry name" value="SIGMA54_INTERACT_4"/>
    <property type="match status" value="1"/>
</dbReference>
<dbReference type="InterPro" id="IPR011006">
    <property type="entry name" value="CheY-like_superfamily"/>
</dbReference>
<dbReference type="Pfam" id="PF25601">
    <property type="entry name" value="AAA_lid_14"/>
    <property type="match status" value="1"/>
</dbReference>
<feature type="domain" description="Response regulatory" evidence="19">
    <location>
        <begin position="4"/>
        <end position="122"/>
    </location>
</feature>
<dbReference type="PROSITE" id="PS00688">
    <property type="entry name" value="SIGMA54_INTERACT_3"/>
    <property type="match status" value="1"/>
</dbReference>
<keyword evidence="11" id="KW-0010">Activator</keyword>
<dbReference type="Proteomes" id="UP000644699">
    <property type="component" value="Unassembled WGS sequence"/>
</dbReference>
<keyword evidence="9" id="KW-0805">Transcription regulation</keyword>
<keyword evidence="7" id="KW-0067">ATP-binding</keyword>
<comment type="caution">
    <text evidence="20">The sequence shown here is derived from an EMBL/GenBank/DDBJ whole genome shotgun (WGS) entry which is preliminary data.</text>
</comment>
<dbReference type="GO" id="GO:0005737">
    <property type="term" value="C:cytoplasm"/>
    <property type="evidence" value="ECO:0007669"/>
    <property type="project" value="UniProtKB-SubCell"/>
</dbReference>
<evidence type="ECO:0000256" key="9">
    <source>
        <dbReference type="ARBA" id="ARBA00023015"/>
    </source>
</evidence>
<evidence type="ECO:0000313" key="21">
    <source>
        <dbReference type="Proteomes" id="UP000644699"/>
    </source>
</evidence>
<evidence type="ECO:0000256" key="16">
    <source>
        <dbReference type="ARBA" id="ARBA00043886"/>
    </source>
</evidence>
<dbReference type="CDD" id="cd00009">
    <property type="entry name" value="AAA"/>
    <property type="match status" value="1"/>
</dbReference>
<dbReference type="InterPro" id="IPR025662">
    <property type="entry name" value="Sigma_54_int_dom_ATP-bd_1"/>
</dbReference>
<keyword evidence="12" id="KW-0804">Transcription</keyword>
<dbReference type="PRINTS" id="PR01590">
    <property type="entry name" value="HTHFIS"/>
</dbReference>
<dbReference type="SUPFAM" id="SSF52540">
    <property type="entry name" value="P-loop containing nucleoside triphosphate hydrolases"/>
    <property type="match status" value="1"/>
</dbReference>
<dbReference type="InterPro" id="IPR058031">
    <property type="entry name" value="AAA_lid_NorR"/>
</dbReference>
<evidence type="ECO:0000256" key="7">
    <source>
        <dbReference type="ARBA" id="ARBA00022840"/>
    </source>
</evidence>
<organism evidence="20 21">
    <name type="scientific">Aureimonas endophytica</name>
    <dbReference type="NCBI Taxonomy" id="2027858"/>
    <lineage>
        <taxon>Bacteria</taxon>
        <taxon>Pseudomonadati</taxon>
        <taxon>Pseudomonadota</taxon>
        <taxon>Alphaproteobacteria</taxon>
        <taxon>Hyphomicrobiales</taxon>
        <taxon>Aurantimonadaceae</taxon>
        <taxon>Aureimonas</taxon>
    </lineage>
</organism>
<feature type="domain" description="Sigma-54 factor interaction" evidence="18">
    <location>
        <begin position="144"/>
        <end position="374"/>
    </location>
</feature>
<dbReference type="PROSITE" id="PS00675">
    <property type="entry name" value="SIGMA54_INTERACT_1"/>
    <property type="match status" value="1"/>
</dbReference>
<accession>A0A917E251</accession>
<dbReference type="PROSITE" id="PS50110">
    <property type="entry name" value="RESPONSE_REGULATORY"/>
    <property type="match status" value="1"/>
</dbReference>
<gene>
    <name evidence="20" type="primary">tacA</name>
    <name evidence="20" type="ORF">GCM10011390_12430</name>
</gene>
<dbReference type="GO" id="GO:0043565">
    <property type="term" value="F:sequence-specific DNA binding"/>
    <property type="evidence" value="ECO:0007669"/>
    <property type="project" value="InterPro"/>
</dbReference>
<evidence type="ECO:0000256" key="17">
    <source>
        <dbReference type="PROSITE-ProRule" id="PRU00169"/>
    </source>
</evidence>
<keyword evidence="13" id="KW-0535">Nitrogen fixation</keyword>
<dbReference type="RefSeq" id="WP_188907301.1">
    <property type="nucleotide sequence ID" value="NZ_BMIQ01000001.1"/>
</dbReference>
<dbReference type="AlphaFoldDB" id="A0A917E251"/>
<proteinExistence type="predicted"/>
<dbReference type="Pfam" id="PF00158">
    <property type="entry name" value="Sigma54_activat"/>
    <property type="match status" value="1"/>
</dbReference>
<comment type="subcellular location">
    <subcellularLocation>
        <location evidence="1">Cytoplasm</location>
    </subcellularLocation>
</comment>
<dbReference type="SMART" id="SM00448">
    <property type="entry name" value="REC"/>
    <property type="match status" value="1"/>
</dbReference>
<dbReference type="PANTHER" id="PTHR32071">
    <property type="entry name" value="TRANSCRIPTIONAL REGULATORY PROTEIN"/>
    <property type="match status" value="1"/>
</dbReference>
<evidence type="ECO:0000259" key="18">
    <source>
        <dbReference type="PROSITE" id="PS50045"/>
    </source>
</evidence>
<dbReference type="InterPro" id="IPR025943">
    <property type="entry name" value="Sigma_54_int_dom_ATP-bd_2"/>
</dbReference>
<dbReference type="GO" id="GO:0000160">
    <property type="term" value="P:phosphorelay signal transduction system"/>
    <property type="evidence" value="ECO:0007669"/>
    <property type="project" value="UniProtKB-KW"/>
</dbReference>
<evidence type="ECO:0000256" key="10">
    <source>
        <dbReference type="ARBA" id="ARBA00023125"/>
    </source>
</evidence>
<name>A0A917E251_9HYPH</name>
<dbReference type="Pfam" id="PF00072">
    <property type="entry name" value="Response_reg"/>
    <property type="match status" value="1"/>
</dbReference>
<keyword evidence="10" id="KW-0238">DNA-binding</keyword>
<keyword evidence="21" id="KW-1185">Reference proteome</keyword>
<dbReference type="GO" id="GO:0006355">
    <property type="term" value="P:regulation of DNA-templated transcription"/>
    <property type="evidence" value="ECO:0007669"/>
    <property type="project" value="InterPro"/>
</dbReference>
<dbReference type="SMART" id="SM00382">
    <property type="entry name" value="AAA"/>
    <property type="match status" value="1"/>
</dbReference>
<sequence>MTQQLLLVDDDPVQRRLLEAQVARMGYRSISCEGGRAALDALRMAAPGRLPAAMVLDLSMPDMDGVAVMAEMRRAGLDVPVVVQTAKGSVDTAVEAMRAGAFDFVVKPVSPERLRATLEDAVRLSQARRRRARAERDASPAARLEAASEAMAPVIFQAKRAAASQIPILLEGETGVGKEWLAAAILAAGPRAAKPFVAVNCGALPAALAESILFGHAKGAFTDASERRPGKFLEADGGTLFLDEIGELPLDIQAKLLRVVQDGRIDPVGGQGGTQTDVRILSATNRDLEKDVAAGRFREDLYFRLNVLAIRVPPLRERREEIIPLARGFLAEFSASDRPGETLAFAADALHLLQNFDWPGNIRQLENAIHRAVVLAEGPELGAADFPQIVAQMPALPMPEAPRPIDTPLPDASEAAPPVRLLGEDGEIRSLEAIEADLIRFAILRYGGRLSEVARRLGIGRSTLYRKLQQYGLEDVSQT</sequence>
<dbReference type="Gene3D" id="1.10.10.60">
    <property type="entry name" value="Homeodomain-like"/>
    <property type="match status" value="1"/>
</dbReference>
<evidence type="ECO:0000256" key="2">
    <source>
        <dbReference type="ARBA" id="ARBA00019059"/>
    </source>
</evidence>
<keyword evidence="5 17" id="KW-0597">Phosphoprotein</keyword>
<evidence type="ECO:0000256" key="3">
    <source>
        <dbReference type="ARBA" id="ARBA00022490"/>
    </source>
</evidence>
<dbReference type="InterPro" id="IPR027417">
    <property type="entry name" value="P-loop_NTPase"/>
</dbReference>
<evidence type="ECO:0000256" key="14">
    <source>
        <dbReference type="ARBA" id="ARBA00029881"/>
    </source>
</evidence>
<dbReference type="Pfam" id="PF02954">
    <property type="entry name" value="HTH_8"/>
    <property type="match status" value="1"/>
</dbReference>
<evidence type="ECO:0000256" key="5">
    <source>
        <dbReference type="ARBA" id="ARBA00022553"/>
    </source>
</evidence>
<feature type="modified residue" description="4-aspartylphosphate" evidence="17">
    <location>
        <position position="57"/>
    </location>
</feature>
<evidence type="ECO:0000256" key="8">
    <source>
        <dbReference type="ARBA" id="ARBA00023012"/>
    </source>
</evidence>
<dbReference type="Gene3D" id="3.40.50.2300">
    <property type="match status" value="1"/>
</dbReference>
<reference evidence="20" key="1">
    <citation type="journal article" date="2014" name="Int. J. Syst. Evol. Microbiol.">
        <title>Complete genome sequence of Corynebacterium casei LMG S-19264T (=DSM 44701T), isolated from a smear-ripened cheese.</title>
        <authorList>
            <consortium name="US DOE Joint Genome Institute (JGI-PGF)"/>
            <person name="Walter F."/>
            <person name="Albersmeier A."/>
            <person name="Kalinowski J."/>
            <person name="Ruckert C."/>
        </authorList>
    </citation>
    <scope>NUCLEOTIDE SEQUENCE</scope>
    <source>
        <strain evidence="20">CGMCC 1.15367</strain>
    </source>
</reference>
<evidence type="ECO:0000256" key="6">
    <source>
        <dbReference type="ARBA" id="ARBA00022741"/>
    </source>
</evidence>
<dbReference type="InterPro" id="IPR001789">
    <property type="entry name" value="Sig_transdc_resp-reg_receiver"/>
</dbReference>
<dbReference type="PROSITE" id="PS00676">
    <property type="entry name" value="SIGMA54_INTERACT_2"/>
    <property type="match status" value="1"/>
</dbReference>